<feature type="transmembrane region" description="Helical" evidence="12">
    <location>
        <begin position="232"/>
        <end position="254"/>
    </location>
</feature>
<evidence type="ECO:0000256" key="10">
    <source>
        <dbReference type="ARBA" id="ARBA00023136"/>
    </source>
</evidence>
<dbReference type="Proteomes" id="UP001596114">
    <property type="component" value="Unassembled WGS sequence"/>
</dbReference>
<keyword evidence="15" id="KW-1185">Reference proteome</keyword>
<keyword evidence="4 12" id="KW-0812">Transmembrane</keyword>
<comment type="caution">
    <text evidence="14">The sequence shown here is derived from an EMBL/GenBank/DDBJ whole genome shotgun (WGS) entry which is preliminary data.</text>
</comment>
<keyword evidence="5" id="KW-0276">Fatty acid metabolism</keyword>
<evidence type="ECO:0000256" key="11">
    <source>
        <dbReference type="ARBA" id="ARBA00023160"/>
    </source>
</evidence>
<keyword evidence="8" id="KW-0408">Iron</keyword>
<evidence type="ECO:0000256" key="4">
    <source>
        <dbReference type="ARBA" id="ARBA00022692"/>
    </source>
</evidence>
<reference evidence="15" key="1">
    <citation type="journal article" date="2019" name="Int. J. Syst. Evol. Microbiol.">
        <title>The Global Catalogue of Microorganisms (GCM) 10K type strain sequencing project: providing services to taxonomists for standard genome sequencing and annotation.</title>
        <authorList>
            <consortium name="The Broad Institute Genomics Platform"/>
            <consortium name="The Broad Institute Genome Sequencing Center for Infectious Disease"/>
            <person name="Wu L."/>
            <person name="Ma J."/>
        </authorList>
    </citation>
    <scope>NUCLEOTIDE SEQUENCE [LARGE SCALE GENOMIC DNA]</scope>
    <source>
        <strain evidence="15">CGMCC 1.16619</strain>
    </source>
</reference>
<evidence type="ECO:0000256" key="7">
    <source>
        <dbReference type="ARBA" id="ARBA00023002"/>
    </source>
</evidence>
<comment type="similarity">
    <text evidence="2">Belongs to the fatty acid desaturase type 2 family.</text>
</comment>
<feature type="transmembrane region" description="Helical" evidence="12">
    <location>
        <begin position="200"/>
        <end position="220"/>
    </location>
</feature>
<dbReference type="InterPro" id="IPR005804">
    <property type="entry name" value="FA_desaturase_dom"/>
</dbReference>
<sequence>MATPEPILIAPRRRVDPSTTGVAGGAGPSRSWLVRGVRRWFDTSATGEIDASREDRIDWLRATPFVAMHLACLGVIWVGVSPVALGVAAVLYGVRMFALTGFYHRYFSHRTFQTSRAVQFLFALIGASCVQRGPLWWAAHHRRHHRVTDTPADPHSPGIHGFLWSHVGWFLTPRNFRTDLARVPDLAKYPELRWLDRFDIAIPLLLAVGMYGLGVLLQHAAPQLGTSGGQMLVWGFFVSTIVLFHATVTINSLAHRYGRRRFETKDNSRNNVWLALLTFGEGWHNNHHFFPGSSRQGFRWWEVDLTWYGLKLMAALGLVRGLKPVPAWVLTKARS</sequence>
<feature type="transmembrane region" description="Helical" evidence="12">
    <location>
        <begin position="83"/>
        <end position="103"/>
    </location>
</feature>
<dbReference type="PRINTS" id="PR00075">
    <property type="entry name" value="FACDDSATRASE"/>
</dbReference>
<organism evidence="14 15">
    <name type="scientific">Rhodanobacter ginsengisoli</name>
    <dbReference type="NCBI Taxonomy" id="418646"/>
    <lineage>
        <taxon>Bacteria</taxon>
        <taxon>Pseudomonadati</taxon>
        <taxon>Pseudomonadota</taxon>
        <taxon>Gammaproteobacteria</taxon>
        <taxon>Lysobacterales</taxon>
        <taxon>Rhodanobacteraceae</taxon>
        <taxon>Rhodanobacter</taxon>
    </lineage>
</organism>
<dbReference type="PANTHER" id="PTHR11351">
    <property type="entry name" value="ACYL-COA DESATURASE"/>
    <property type="match status" value="1"/>
</dbReference>
<evidence type="ECO:0000313" key="15">
    <source>
        <dbReference type="Proteomes" id="UP001596114"/>
    </source>
</evidence>
<evidence type="ECO:0000256" key="1">
    <source>
        <dbReference type="ARBA" id="ARBA00004141"/>
    </source>
</evidence>
<keyword evidence="9" id="KW-0443">Lipid metabolism</keyword>
<feature type="domain" description="Fatty acid desaturase" evidence="13">
    <location>
        <begin position="85"/>
        <end position="307"/>
    </location>
</feature>
<name>A0ABW0QJI5_9GAMM</name>
<keyword evidence="10 12" id="KW-0472">Membrane</keyword>
<evidence type="ECO:0000256" key="8">
    <source>
        <dbReference type="ARBA" id="ARBA00023004"/>
    </source>
</evidence>
<evidence type="ECO:0000256" key="3">
    <source>
        <dbReference type="ARBA" id="ARBA00022516"/>
    </source>
</evidence>
<evidence type="ECO:0000313" key="14">
    <source>
        <dbReference type="EMBL" id="MFC5524347.1"/>
    </source>
</evidence>
<evidence type="ECO:0000256" key="2">
    <source>
        <dbReference type="ARBA" id="ARBA00008749"/>
    </source>
</evidence>
<evidence type="ECO:0000256" key="9">
    <source>
        <dbReference type="ARBA" id="ARBA00023098"/>
    </source>
</evidence>
<evidence type="ECO:0000259" key="13">
    <source>
        <dbReference type="Pfam" id="PF00487"/>
    </source>
</evidence>
<dbReference type="EMBL" id="JBHSNF010000001">
    <property type="protein sequence ID" value="MFC5524347.1"/>
    <property type="molecule type" value="Genomic_DNA"/>
</dbReference>
<keyword evidence="11" id="KW-0275">Fatty acid biosynthesis</keyword>
<dbReference type="CDD" id="cd03505">
    <property type="entry name" value="Delta9-FADS-like"/>
    <property type="match status" value="1"/>
</dbReference>
<proteinExistence type="inferred from homology"/>
<evidence type="ECO:0000256" key="12">
    <source>
        <dbReference type="SAM" id="Phobius"/>
    </source>
</evidence>
<dbReference type="InterPro" id="IPR015876">
    <property type="entry name" value="Acyl-CoA_DS"/>
</dbReference>
<dbReference type="Pfam" id="PF00487">
    <property type="entry name" value="FA_desaturase"/>
    <property type="match status" value="1"/>
</dbReference>
<gene>
    <name evidence="14" type="ORF">ACFPPA_01195</name>
</gene>
<comment type="subcellular location">
    <subcellularLocation>
        <location evidence="1">Membrane</location>
        <topology evidence="1">Multi-pass membrane protein</topology>
    </subcellularLocation>
</comment>
<protein>
    <submittedName>
        <fullName evidence="14">Acyl-CoA desaturase</fullName>
    </submittedName>
</protein>
<keyword evidence="6 12" id="KW-1133">Transmembrane helix</keyword>
<dbReference type="RefSeq" id="WP_377316460.1">
    <property type="nucleotide sequence ID" value="NZ_JBHSNF010000001.1"/>
</dbReference>
<evidence type="ECO:0000256" key="6">
    <source>
        <dbReference type="ARBA" id="ARBA00022989"/>
    </source>
</evidence>
<evidence type="ECO:0000256" key="5">
    <source>
        <dbReference type="ARBA" id="ARBA00022832"/>
    </source>
</evidence>
<dbReference type="PANTHER" id="PTHR11351:SF31">
    <property type="entry name" value="DESATURASE 1, ISOFORM A-RELATED"/>
    <property type="match status" value="1"/>
</dbReference>
<keyword evidence="3" id="KW-0444">Lipid biosynthesis</keyword>
<keyword evidence="7" id="KW-0560">Oxidoreductase</keyword>
<accession>A0ABW0QJI5</accession>